<dbReference type="EMBL" id="CARXXK010000002">
    <property type="protein sequence ID" value="CAI6356210.1"/>
    <property type="molecule type" value="Genomic_DNA"/>
</dbReference>
<keyword evidence="2" id="KW-1185">Reference proteome</keyword>
<reference evidence="1 2" key="1">
    <citation type="submission" date="2023-01" db="EMBL/GenBank/DDBJ databases">
        <authorList>
            <person name="Whitehead M."/>
        </authorList>
    </citation>
    <scope>NUCLEOTIDE SEQUENCE [LARGE SCALE GENOMIC DNA]</scope>
</reference>
<protein>
    <submittedName>
        <fullName evidence="1">Uncharacterized protein</fullName>
    </submittedName>
</protein>
<comment type="caution">
    <text evidence="1">The sequence shown here is derived from an EMBL/GenBank/DDBJ whole genome shotgun (WGS) entry which is preliminary data.</text>
</comment>
<dbReference type="AlphaFoldDB" id="A0AAV0WJU3"/>
<evidence type="ECO:0000313" key="1">
    <source>
        <dbReference type="EMBL" id="CAI6356210.1"/>
    </source>
</evidence>
<sequence length="69" mass="7955">MDEVEIERTLEVVDDEIMNAFLDAQSQMMLHSQVELNDEGIDTANSQNEFIITEILTSEEVKPEEVELR</sequence>
<organism evidence="1 2">
    <name type="scientific">Macrosiphum euphorbiae</name>
    <name type="common">potato aphid</name>
    <dbReference type="NCBI Taxonomy" id="13131"/>
    <lineage>
        <taxon>Eukaryota</taxon>
        <taxon>Metazoa</taxon>
        <taxon>Ecdysozoa</taxon>
        <taxon>Arthropoda</taxon>
        <taxon>Hexapoda</taxon>
        <taxon>Insecta</taxon>
        <taxon>Pterygota</taxon>
        <taxon>Neoptera</taxon>
        <taxon>Paraneoptera</taxon>
        <taxon>Hemiptera</taxon>
        <taxon>Sternorrhyncha</taxon>
        <taxon>Aphidomorpha</taxon>
        <taxon>Aphidoidea</taxon>
        <taxon>Aphididae</taxon>
        <taxon>Macrosiphini</taxon>
        <taxon>Macrosiphum</taxon>
    </lineage>
</organism>
<dbReference type="Proteomes" id="UP001160148">
    <property type="component" value="Unassembled WGS sequence"/>
</dbReference>
<gene>
    <name evidence="1" type="ORF">MEUPH1_LOCUS11966</name>
</gene>
<proteinExistence type="predicted"/>
<accession>A0AAV0WJU3</accession>
<name>A0AAV0WJU3_9HEMI</name>
<evidence type="ECO:0000313" key="2">
    <source>
        <dbReference type="Proteomes" id="UP001160148"/>
    </source>
</evidence>